<feature type="domain" description="Transglycosylase SLT" evidence="3">
    <location>
        <begin position="84"/>
        <end position="177"/>
    </location>
</feature>
<dbReference type="PANTHER" id="PTHR37423:SF2">
    <property type="entry name" value="MEMBRANE-BOUND LYTIC MUREIN TRANSGLYCOSYLASE C"/>
    <property type="match status" value="1"/>
</dbReference>
<keyword evidence="5" id="KW-1185">Reference proteome</keyword>
<dbReference type="OrthoDB" id="92254at2"/>
<dbReference type="InterPro" id="IPR008258">
    <property type="entry name" value="Transglycosylase_SLT_dom_1"/>
</dbReference>
<gene>
    <name evidence="4" type="ORF">DEM34_18160</name>
</gene>
<evidence type="ECO:0000313" key="5">
    <source>
        <dbReference type="Proteomes" id="UP000245474"/>
    </source>
</evidence>
<dbReference type="SUPFAM" id="SSF53955">
    <property type="entry name" value="Lysozyme-like"/>
    <property type="match status" value="1"/>
</dbReference>
<dbReference type="RefSeq" id="WP_109680243.1">
    <property type="nucleotide sequence ID" value="NZ_CP086615.1"/>
</dbReference>
<reference evidence="4 5" key="1">
    <citation type="submission" date="2018-05" db="EMBL/GenBank/DDBJ databases">
        <title>Spiribacter halobius sp. nov., a moderately halophilic bacterium isolated from marine solar saltern.</title>
        <authorList>
            <person name="Zheng W.-S."/>
            <person name="Lu D.-C."/>
            <person name="Du Z.-J."/>
        </authorList>
    </citation>
    <scope>NUCLEOTIDE SEQUENCE [LARGE SCALE GENOMIC DNA]</scope>
    <source>
        <strain evidence="4 5">E85</strain>
    </source>
</reference>
<evidence type="ECO:0000256" key="1">
    <source>
        <dbReference type="ARBA" id="ARBA00007734"/>
    </source>
</evidence>
<dbReference type="InterPro" id="IPR023346">
    <property type="entry name" value="Lysozyme-like_dom_sf"/>
</dbReference>
<feature type="chain" id="PRO_5015632037" evidence="2">
    <location>
        <begin position="22"/>
        <end position="195"/>
    </location>
</feature>
<dbReference type="AlphaFoldDB" id="A0A2U2MW90"/>
<evidence type="ECO:0000256" key="2">
    <source>
        <dbReference type="SAM" id="SignalP"/>
    </source>
</evidence>
<evidence type="ECO:0000313" key="4">
    <source>
        <dbReference type="EMBL" id="PWG61120.1"/>
    </source>
</evidence>
<accession>A0A2U2MW90</accession>
<comment type="similarity">
    <text evidence="1">Belongs to the transglycosylase Slt family.</text>
</comment>
<evidence type="ECO:0000259" key="3">
    <source>
        <dbReference type="Pfam" id="PF01464"/>
    </source>
</evidence>
<keyword evidence="2" id="KW-0732">Signal</keyword>
<sequence length="195" mass="21878">MPGRVLRGLAGAVLAAALVLAAPLAGGSTTGPDPELRRALRAALESSDSFRNRFDAQVWLLDMSARLAPRIPDPARRLRLLRMVHYEAKRAGLEPEWVLAVIEVESAFNRFALSTAGARGLMQIMPFWLEEIGRPEDNLFDVATNLRMGCTILAHYLERENGDLTRALARYNGSVGERWYPARVYRALEERWYAQ</sequence>
<dbReference type="Gene3D" id="1.10.530.10">
    <property type="match status" value="1"/>
</dbReference>
<name>A0A2U2MW90_9GAMM</name>
<organism evidence="4 5">
    <name type="scientific">Sediminicurvatus halobius</name>
    <dbReference type="NCBI Taxonomy" id="2182432"/>
    <lineage>
        <taxon>Bacteria</taxon>
        <taxon>Pseudomonadati</taxon>
        <taxon>Pseudomonadota</taxon>
        <taxon>Gammaproteobacteria</taxon>
        <taxon>Chromatiales</taxon>
        <taxon>Ectothiorhodospiraceae</taxon>
        <taxon>Sediminicurvatus</taxon>
    </lineage>
</organism>
<dbReference type="EMBL" id="QFFI01000049">
    <property type="protein sequence ID" value="PWG61120.1"/>
    <property type="molecule type" value="Genomic_DNA"/>
</dbReference>
<comment type="caution">
    <text evidence="4">The sequence shown here is derived from an EMBL/GenBank/DDBJ whole genome shotgun (WGS) entry which is preliminary data.</text>
</comment>
<feature type="signal peptide" evidence="2">
    <location>
        <begin position="1"/>
        <end position="21"/>
    </location>
</feature>
<dbReference type="Proteomes" id="UP000245474">
    <property type="component" value="Unassembled WGS sequence"/>
</dbReference>
<proteinExistence type="inferred from homology"/>
<protein>
    <submittedName>
        <fullName evidence="4">Transglycosylase</fullName>
    </submittedName>
</protein>
<dbReference type="PANTHER" id="PTHR37423">
    <property type="entry name" value="SOLUBLE LYTIC MUREIN TRANSGLYCOSYLASE-RELATED"/>
    <property type="match status" value="1"/>
</dbReference>
<dbReference type="Pfam" id="PF01464">
    <property type="entry name" value="SLT"/>
    <property type="match status" value="1"/>
</dbReference>